<dbReference type="Pfam" id="PF03445">
    <property type="entry name" value="DUF294"/>
    <property type="match status" value="1"/>
</dbReference>
<keyword evidence="6" id="KW-1185">Reference proteome</keyword>
<comment type="caution">
    <text evidence="5">The sequence shown here is derived from an EMBL/GenBank/DDBJ whole genome shotgun (WGS) entry which is preliminary data.</text>
</comment>
<dbReference type="InterPro" id="IPR014710">
    <property type="entry name" value="RmlC-like_jellyroll"/>
</dbReference>
<dbReference type="PANTHER" id="PTHR43080:SF2">
    <property type="entry name" value="CBS DOMAIN-CONTAINING PROTEIN"/>
    <property type="match status" value="1"/>
</dbReference>
<dbReference type="InterPro" id="IPR018490">
    <property type="entry name" value="cNMP-bd_dom_sf"/>
</dbReference>
<dbReference type="EMBL" id="JACJFM010000009">
    <property type="protein sequence ID" value="MBB1486787.1"/>
    <property type="molecule type" value="Genomic_DNA"/>
</dbReference>
<feature type="domain" description="Cyclic nucleotide-binding" evidence="3">
    <location>
        <begin position="17"/>
        <end position="93"/>
    </location>
</feature>
<dbReference type="Gene3D" id="3.10.580.10">
    <property type="entry name" value="CBS-domain"/>
    <property type="match status" value="1"/>
</dbReference>
<dbReference type="Pfam" id="PF00027">
    <property type="entry name" value="cNMP_binding"/>
    <property type="match status" value="1"/>
</dbReference>
<evidence type="ECO:0000313" key="6">
    <source>
        <dbReference type="Proteomes" id="UP000565262"/>
    </source>
</evidence>
<evidence type="ECO:0000259" key="4">
    <source>
        <dbReference type="PROSITE" id="PS51371"/>
    </source>
</evidence>
<dbReference type="CDD" id="cd05401">
    <property type="entry name" value="NT_GlnE_GlnD_like"/>
    <property type="match status" value="1"/>
</dbReference>
<evidence type="ECO:0000259" key="3">
    <source>
        <dbReference type="PROSITE" id="PS50042"/>
    </source>
</evidence>
<dbReference type="Pfam" id="PF10335">
    <property type="entry name" value="DUF294_C"/>
    <property type="match status" value="1"/>
</dbReference>
<dbReference type="CDD" id="cd00038">
    <property type="entry name" value="CAP_ED"/>
    <property type="match status" value="1"/>
</dbReference>
<dbReference type="InterPro" id="IPR005105">
    <property type="entry name" value="GlnD_Uridyltrans_N"/>
</dbReference>
<dbReference type="PROSITE" id="PS50042">
    <property type="entry name" value="CNMP_BINDING_3"/>
    <property type="match status" value="1"/>
</dbReference>
<dbReference type="PROSITE" id="PS51371">
    <property type="entry name" value="CBS"/>
    <property type="match status" value="2"/>
</dbReference>
<sequence>MESEQIEIASFLAQYPPFNELPEEVVNNVACQIEISYYRAGSEVFKFGDKIHELCMIRSGAIEIYRRNGDLYNRLSTGDLFGQLGLLMGNKIRLPSRTLEDSLIYFIPERVFTELCERYQSFSDFVEVDDRSRLSNAVSRHNESNELMISKVTALISRESVHLDDKATIRQAAQKMSEESVSSLLIMTSALNEYGEPELAGILTDRDLRNRVVATGLDLDSPVTEAMTRDPVTLDDDAYAFEAMLTMLRYNLHHLPVLDNGRPLGVLATSDIIRYESQSSLYMVSNILRRQTLEELVQLSKDVKSCFVRMVHEDANSHMIGSAMAVIGRSFKQRLLELAEDKLGRPPVRYCFLALGSMARDEQLVVTDQDNALILDNSYDKARHGEYFEALAQFVSDGLNACGYSYCSGGIMATNPRWRKTRKQWEECFADWIDNPDPEALLNSSIFFDLDGVWGKTKWADQLNTFIVRRARKSPHFLGCLARNSLSRTPPLGFFKSFVMEKDGEHRNSINLKRRGTAPTADLIRVHALAVGSRAQNSFERLDDIIKADILPKGRGTDLKDALEFISMVRIRHQVLDIEAERRPDNNIEPENLSDFERRNLKEAFQVLSNSQRFLKFRYPYTRKQK</sequence>
<gene>
    <name evidence="5" type="ORF">H4O21_09215</name>
</gene>
<evidence type="ECO:0000313" key="5">
    <source>
        <dbReference type="EMBL" id="MBB1486787.1"/>
    </source>
</evidence>
<accession>A0A839IQS0</accession>
<dbReference type="SUPFAM" id="SSF54631">
    <property type="entry name" value="CBS-domain pair"/>
    <property type="match status" value="1"/>
</dbReference>
<dbReference type="InterPro" id="IPR000644">
    <property type="entry name" value="CBS_dom"/>
</dbReference>
<evidence type="ECO:0000256" key="2">
    <source>
        <dbReference type="PROSITE-ProRule" id="PRU00703"/>
    </source>
</evidence>
<evidence type="ECO:0000256" key="1">
    <source>
        <dbReference type="ARBA" id="ARBA00023122"/>
    </source>
</evidence>
<dbReference type="SMART" id="SM00116">
    <property type="entry name" value="CBS"/>
    <property type="match status" value="2"/>
</dbReference>
<dbReference type="InterPro" id="IPR000595">
    <property type="entry name" value="cNMP-bd_dom"/>
</dbReference>
<dbReference type="AlphaFoldDB" id="A0A839IQS0"/>
<dbReference type="InterPro" id="IPR051257">
    <property type="entry name" value="Diverse_CBS-Domain"/>
</dbReference>
<feature type="domain" description="CBS" evidence="4">
    <location>
        <begin position="227"/>
        <end position="283"/>
    </location>
</feature>
<dbReference type="GO" id="GO:0008773">
    <property type="term" value="F:[protein-PII] uridylyltransferase activity"/>
    <property type="evidence" value="ECO:0007669"/>
    <property type="project" value="InterPro"/>
</dbReference>
<dbReference type="PANTHER" id="PTHR43080">
    <property type="entry name" value="CBS DOMAIN-CONTAINING PROTEIN CBSX3, MITOCHONDRIAL"/>
    <property type="match status" value="1"/>
</dbReference>
<keyword evidence="1 2" id="KW-0129">CBS domain</keyword>
<dbReference type="SMART" id="SM00100">
    <property type="entry name" value="cNMP"/>
    <property type="match status" value="1"/>
</dbReference>
<protein>
    <submittedName>
        <fullName evidence="5">Cyclic nucleotide-binding/CBS domain-containing protein</fullName>
    </submittedName>
</protein>
<dbReference type="RefSeq" id="WP_182808568.1">
    <property type="nucleotide sequence ID" value="NZ_JACJFM010000009.1"/>
</dbReference>
<dbReference type="InterPro" id="IPR018821">
    <property type="entry name" value="DUF294_put_nucleoTrafse_sb-bd"/>
</dbReference>
<dbReference type="CDD" id="cd04587">
    <property type="entry name" value="CBS_pair_CAP-ED_NT_Pol-beta-like_DUF294_assoc"/>
    <property type="match status" value="1"/>
</dbReference>
<dbReference type="InterPro" id="IPR046342">
    <property type="entry name" value="CBS_dom_sf"/>
</dbReference>
<name>A0A839IQS0_9GAMM</name>
<dbReference type="Proteomes" id="UP000565262">
    <property type="component" value="Unassembled WGS sequence"/>
</dbReference>
<dbReference type="Pfam" id="PF00571">
    <property type="entry name" value="CBS"/>
    <property type="match status" value="2"/>
</dbReference>
<dbReference type="SUPFAM" id="SSF51206">
    <property type="entry name" value="cAMP-binding domain-like"/>
    <property type="match status" value="1"/>
</dbReference>
<proteinExistence type="predicted"/>
<reference evidence="5 6" key="1">
    <citation type="submission" date="2020-08" db="EMBL/GenBank/DDBJ databases">
        <title>Oceanospirillum sp. nov. isolated from marine sediment.</title>
        <authorList>
            <person name="Ji X."/>
        </authorList>
    </citation>
    <scope>NUCLEOTIDE SEQUENCE [LARGE SCALE GENOMIC DNA]</scope>
    <source>
        <strain evidence="5 6">D5</strain>
    </source>
</reference>
<organism evidence="5 6">
    <name type="scientific">Oceanospirillum sediminis</name>
    <dbReference type="NCBI Taxonomy" id="2760088"/>
    <lineage>
        <taxon>Bacteria</taxon>
        <taxon>Pseudomonadati</taxon>
        <taxon>Pseudomonadota</taxon>
        <taxon>Gammaproteobacteria</taxon>
        <taxon>Oceanospirillales</taxon>
        <taxon>Oceanospirillaceae</taxon>
        <taxon>Oceanospirillum</taxon>
    </lineage>
</organism>
<dbReference type="Gene3D" id="2.60.120.10">
    <property type="entry name" value="Jelly Rolls"/>
    <property type="match status" value="1"/>
</dbReference>
<feature type="domain" description="CBS" evidence="4">
    <location>
        <begin position="156"/>
        <end position="219"/>
    </location>
</feature>